<dbReference type="PANTHER" id="PTHR30461:SF2">
    <property type="entry name" value="SERINE RECOMBINASE PINE-RELATED"/>
    <property type="match status" value="1"/>
</dbReference>
<feature type="active site" description="O-(5'-phospho-DNA)-serine intermediate" evidence="4">
    <location>
        <position position="10"/>
    </location>
</feature>
<dbReference type="Proteomes" id="UP001596303">
    <property type="component" value="Unassembled WGS sequence"/>
</dbReference>
<dbReference type="InterPro" id="IPR036162">
    <property type="entry name" value="Resolvase-like_N_sf"/>
</dbReference>
<dbReference type="PROSITE" id="PS51736">
    <property type="entry name" value="RECOMBINASES_3"/>
    <property type="match status" value="1"/>
</dbReference>
<dbReference type="InterPro" id="IPR006119">
    <property type="entry name" value="Resolv_N"/>
</dbReference>
<gene>
    <name evidence="6" type="ORF">ACFQDM_12335</name>
</gene>
<dbReference type="SUPFAM" id="SSF53041">
    <property type="entry name" value="Resolvase-like"/>
    <property type="match status" value="1"/>
</dbReference>
<proteinExistence type="predicted"/>
<dbReference type="PROSITE" id="PS00398">
    <property type="entry name" value="RECOMBINASES_2"/>
    <property type="match status" value="1"/>
</dbReference>
<dbReference type="CDD" id="cd03768">
    <property type="entry name" value="SR_ResInv"/>
    <property type="match status" value="1"/>
</dbReference>
<dbReference type="RefSeq" id="WP_377379481.1">
    <property type="nucleotide sequence ID" value="NZ_JBHSSW010000016.1"/>
</dbReference>
<dbReference type="EMBL" id="JBHSSW010000016">
    <property type="protein sequence ID" value="MFC6198873.1"/>
    <property type="molecule type" value="Genomic_DNA"/>
</dbReference>
<dbReference type="PROSITE" id="PS00397">
    <property type="entry name" value="RECOMBINASES_1"/>
    <property type="match status" value="1"/>
</dbReference>
<dbReference type="Pfam" id="PF00239">
    <property type="entry name" value="Resolvase"/>
    <property type="match status" value="1"/>
</dbReference>
<dbReference type="InterPro" id="IPR006118">
    <property type="entry name" value="Recombinase_CS"/>
</dbReference>
<dbReference type="PANTHER" id="PTHR30461">
    <property type="entry name" value="DNA-INVERTASE FROM LAMBDOID PROPHAGE"/>
    <property type="match status" value="1"/>
</dbReference>
<protein>
    <submittedName>
        <fullName evidence="6">Recombinase family protein</fullName>
    </submittedName>
</protein>
<feature type="domain" description="Resolvase/invertase-type recombinase catalytic" evidence="5">
    <location>
        <begin position="2"/>
        <end position="135"/>
    </location>
</feature>
<reference evidence="7" key="1">
    <citation type="journal article" date="2019" name="Int. J. Syst. Evol. Microbiol.">
        <title>The Global Catalogue of Microorganisms (GCM) 10K type strain sequencing project: providing services to taxonomists for standard genome sequencing and annotation.</title>
        <authorList>
            <consortium name="The Broad Institute Genomics Platform"/>
            <consortium name="The Broad Institute Genome Sequencing Center for Infectious Disease"/>
            <person name="Wu L."/>
            <person name="Ma J."/>
        </authorList>
    </citation>
    <scope>NUCLEOTIDE SEQUENCE [LARGE SCALE GENOMIC DNA]</scope>
    <source>
        <strain evidence="7">CGMCC-1.15741</strain>
    </source>
</reference>
<evidence type="ECO:0000256" key="4">
    <source>
        <dbReference type="PROSITE-ProRule" id="PRU10137"/>
    </source>
</evidence>
<dbReference type="SMART" id="SM00857">
    <property type="entry name" value="Resolvase"/>
    <property type="match status" value="1"/>
</dbReference>
<evidence type="ECO:0000313" key="6">
    <source>
        <dbReference type="EMBL" id="MFC6198873.1"/>
    </source>
</evidence>
<dbReference type="InterPro" id="IPR050639">
    <property type="entry name" value="SSR_resolvase"/>
</dbReference>
<comment type="caution">
    <text evidence="6">The sequence shown here is derived from an EMBL/GenBank/DDBJ whole genome shotgun (WGS) entry which is preliminary data.</text>
</comment>
<organism evidence="6 7">
    <name type="scientific">Ponticaulis profundi</name>
    <dbReference type="NCBI Taxonomy" id="2665222"/>
    <lineage>
        <taxon>Bacteria</taxon>
        <taxon>Pseudomonadati</taxon>
        <taxon>Pseudomonadota</taxon>
        <taxon>Alphaproteobacteria</taxon>
        <taxon>Hyphomonadales</taxon>
        <taxon>Hyphomonadaceae</taxon>
        <taxon>Ponticaulis</taxon>
    </lineage>
</organism>
<name>A0ABW1SC93_9PROT</name>
<dbReference type="Gene3D" id="3.40.50.1390">
    <property type="entry name" value="Resolvase, N-terminal catalytic domain"/>
    <property type="match status" value="1"/>
</dbReference>
<accession>A0ABW1SC93</accession>
<evidence type="ECO:0000256" key="3">
    <source>
        <dbReference type="ARBA" id="ARBA00023172"/>
    </source>
</evidence>
<sequence length="305" mass="33799">MPLIGYARVSTDDQTLLPQAQVLRAAGCSVIREEHGSGGNRARPVLTSVLDGIRKGDTLVVVRIDRLARSLSHLLEIIEQLEAKGAFFRSIEDPIDTASPQGKFTLQVLGAAAEFERALIRERTKAGLASARLEGRIGGNPGLRARNPEALRKVRLARHDGYMGRVAQTAADWVPHVRRLRPHMAWEDILRIINASLPQNRQWTQPRLLRAVRAYVRDGFLPEEVLGRAARRVGDDRLPAIVAAIQGADPQITLQAICDRLEAMRERTPRGRTTWQPSSVKMLLAQAEKLGMLSLPAEDIPPRDV</sequence>
<keyword evidence="7" id="KW-1185">Reference proteome</keyword>
<evidence type="ECO:0000313" key="7">
    <source>
        <dbReference type="Proteomes" id="UP001596303"/>
    </source>
</evidence>
<keyword evidence="1" id="KW-0229">DNA integration</keyword>
<evidence type="ECO:0000256" key="1">
    <source>
        <dbReference type="ARBA" id="ARBA00022908"/>
    </source>
</evidence>
<evidence type="ECO:0000259" key="5">
    <source>
        <dbReference type="PROSITE" id="PS51736"/>
    </source>
</evidence>
<keyword evidence="3" id="KW-0233">DNA recombination</keyword>
<keyword evidence="2" id="KW-0238">DNA-binding</keyword>
<evidence type="ECO:0000256" key="2">
    <source>
        <dbReference type="ARBA" id="ARBA00023125"/>
    </source>
</evidence>